<feature type="non-terminal residue" evidence="4">
    <location>
        <position position="1"/>
    </location>
</feature>
<dbReference type="SUPFAM" id="SSF52540">
    <property type="entry name" value="P-loop containing nucleoside triphosphate hydrolases"/>
    <property type="match status" value="2"/>
</dbReference>
<dbReference type="STRING" id="1533.SAMN05443638_1531"/>
<dbReference type="InterPro" id="IPR038718">
    <property type="entry name" value="SNF2-like_sf"/>
</dbReference>
<dbReference type="FunFam" id="3.40.50.10810:FF:000054">
    <property type="entry name" value="Helicase, Snf2 family"/>
    <property type="match status" value="1"/>
</dbReference>
<dbReference type="InterPro" id="IPR000330">
    <property type="entry name" value="SNF2_N"/>
</dbReference>
<protein>
    <submittedName>
        <fullName evidence="4">Superfamily II DNA or RNA helicase, SNF2 family</fullName>
    </submittedName>
</protein>
<dbReference type="AlphaFoldDB" id="A0A1M4ZKD6"/>
<dbReference type="PANTHER" id="PTHR10799">
    <property type="entry name" value="SNF2/RAD54 HELICASE FAMILY"/>
    <property type="match status" value="1"/>
</dbReference>
<keyword evidence="4" id="KW-0547">Nucleotide-binding</keyword>
<evidence type="ECO:0000313" key="4">
    <source>
        <dbReference type="EMBL" id="SHF18282.1"/>
    </source>
</evidence>
<dbReference type="Pfam" id="PF00176">
    <property type="entry name" value="SNF2-rel_dom"/>
    <property type="match status" value="1"/>
</dbReference>
<dbReference type="EMBL" id="FQVM01000053">
    <property type="protein sequence ID" value="SHF18282.1"/>
    <property type="molecule type" value="Genomic_DNA"/>
</dbReference>
<dbReference type="Gene3D" id="3.40.50.300">
    <property type="entry name" value="P-loop containing nucleotide triphosphate hydrolases"/>
    <property type="match status" value="1"/>
</dbReference>
<reference evidence="4 5" key="1">
    <citation type="submission" date="2016-11" db="EMBL/GenBank/DDBJ databases">
        <authorList>
            <person name="Jaros S."/>
            <person name="Januszkiewicz K."/>
            <person name="Wedrychowicz H."/>
        </authorList>
    </citation>
    <scope>NUCLEOTIDE SEQUENCE [LARGE SCALE GENOMIC DNA]</scope>
    <source>
        <strain evidence="4 5">DSM 2631</strain>
    </source>
</reference>
<organism evidence="4 5">
    <name type="scientific">Clostridium fallax</name>
    <dbReference type="NCBI Taxonomy" id="1533"/>
    <lineage>
        <taxon>Bacteria</taxon>
        <taxon>Bacillati</taxon>
        <taxon>Bacillota</taxon>
        <taxon>Clostridia</taxon>
        <taxon>Eubacteriales</taxon>
        <taxon>Clostridiaceae</taxon>
        <taxon>Clostridium</taxon>
    </lineage>
</organism>
<dbReference type="Gene3D" id="3.40.50.10810">
    <property type="entry name" value="Tandem AAA-ATPase domain"/>
    <property type="match status" value="1"/>
</dbReference>
<dbReference type="SMART" id="SM00490">
    <property type="entry name" value="HELICc"/>
    <property type="match status" value="1"/>
</dbReference>
<gene>
    <name evidence="4" type="ORF">SAMN05443638_1531</name>
</gene>
<keyword evidence="4" id="KW-0347">Helicase</keyword>
<accession>A0A1M4ZKD6</accession>
<feature type="domain" description="Helicase C-terminal" evidence="3">
    <location>
        <begin position="421"/>
        <end position="587"/>
    </location>
</feature>
<dbReference type="InterPro" id="IPR049730">
    <property type="entry name" value="SNF2/RAD54-like_C"/>
</dbReference>
<dbReference type="InterPro" id="IPR027417">
    <property type="entry name" value="P-loop_NTPase"/>
</dbReference>
<evidence type="ECO:0000259" key="2">
    <source>
        <dbReference type="PROSITE" id="PS51192"/>
    </source>
</evidence>
<sequence>IKLLNSLNIESSIIEEDNFFKLFYSIEGIEKEEFKDIFQYLDEGKTFYKTKKNNFLDLEDEKLCEFFYLLKGLNYDYKDKEDFVTFSKNKGYYIENKIKNNGLSFIRGEKTLEKIKSKLDNIKDKEYILSKDFKGTLRNYQIEGFNWLKSLSYMGFGGILADEMGLGKTIQIISFLLSEKDKKSLVVTPTSLIYNWKDEFERFAPTLKIGVIHGDKKSREKVFLDIDEYDVILTTYGTLRRDFNLYNNKTFDFVIIDEGQNIKNPDAESTIKVKGIKGKIKFALTGTPMENNLMELWSIFDFIMPDYLYTKEKFKESYITSKDTRKDTRLEDLKTLIHPFILRRTKKDVLKELPDKIEKKFLVEMTEGQRAIYKNYIKEVKKNLKDNKENKITIFSYLTKLRQLCLDPSLIIDNYKLGSGKLKIAMSLIEEAIKNNKKILLFSQFTSVLKNISNILESKNIKYMYLDGSTKAKERVDMVKEFNEDSSIKIFLISLKAGGTGLNLTSANMVIHFDPWWNPTVEDQATDRAHRLGQKNIVEVIKLVSKGTIEEKIVELKEDKKELINDILSGDLKDSKAITSLSYDEIVELFN</sequence>
<dbReference type="InterPro" id="IPR014001">
    <property type="entry name" value="Helicase_ATP-bd"/>
</dbReference>
<dbReference type="SMART" id="SM00487">
    <property type="entry name" value="DEXDc"/>
    <property type="match status" value="1"/>
</dbReference>
<dbReference type="CDD" id="cd18793">
    <property type="entry name" value="SF2_C_SNF"/>
    <property type="match status" value="1"/>
</dbReference>
<evidence type="ECO:0000313" key="5">
    <source>
        <dbReference type="Proteomes" id="UP000184035"/>
    </source>
</evidence>
<dbReference type="Pfam" id="PF00271">
    <property type="entry name" value="Helicase_C"/>
    <property type="match status" value="1"/>
</dbReference>
<feature type="domain" description="Helicase ATP-binding" evidence="2">
    <location>
        <begin position="149"/>
        <end position="306"/>
    </location>
</feature>
<name>A0A1M4ZKD6_9CLOT</name>
<dbReference type="Pfam" id="PF08455">
    <property type="entry name" value="SNF2_assoc"/>
    <property type="match status" value="1"/>
</dbReference>
<keyword evidence="5" id="KW-1185">Reference proteome</keyword>
<dbReference type="InterPro" id="IPR013663">
    <property type="entry name" value="Helicase_SWF/SNF/SWI_bac"/>
</dbReference>
<dbReference type="GO" id="GO:0004386">
    <property type="term" value="F:helicase activity"/>
    <property type="evidence" value="ECO:0007669"/>
    <property type="project" value="UniProtKB-KW"/>
</dbReference>
<evidence type="ECO:0000256" key="1">
    <source>
        <dbReference type="ARBA" id="ARBA00022801"/>
    </source>
</evidence>
<dbReference type="InterPro" id="IPR001650">
    <property type="entry name" value="Helicase_C-like"/>
</dbReference>
<evidence type="ECO:0000259" key="3">
    <source>
        <dbReference type="PROSITE" id="PS51194"/>
    </source>
</evidence>
<dbReference type="GO" id="GO:0005524">
    <property type="term" value="F:ATP binding"/>
    <property type="evidence" value="ECO:0007669"/>
    <property type="project" value="InterPro"/>
</dbReference>
<dbReference type="GO" id="GO:0016787">
    <property type="term" value="F:hydrolase activity"/>
    <property type="evidence" value="ECO:0007669"/>
    <property type="project" value="UniProtKB-KW"/>
</dbReference>
<dbReference type="Proteomes" id="UP000184035">
    <property type="component" value="Unassembled WGS sequence"/>
</dbReference>
<proteinExistence type="predicted"/>
<keyword evidence="1" id="KW-0378">Hydrolase</keyword>
<dbReference type="PROSITE" id="PS51194">
    <property type="entry name" value="HELICASE_CTER"/>
    <property type="match status" value="1"/>
</dbReference>
<dbReference type="PROSITE" id="PS51192">
    <property type="entry name" value="HELICASE_ATP_BIND_1"/>
    <property type="match status" value="1"/>
</dbReference>
<dbReference type="RefSeq" id="WP_143762343.1">
    <property type="nucleotide sequence ID" value="NZ_FQVM01000053.1"/>
</dbReference>
<keyword evidence="4" id="KW-0067">ATP-binding</keyword>